<keyword evidence="2" id="KW-1185">Reference proteome</keyword>
<reference evidence="1 2" key="1">
    <citation type="journal article" date="2020" name="Genome Biol. Evol.">
        <title>Comparative genomics of strictly vertically transmitted, feminizing microsporidia endosymbionts of amphipod crustaceans.</title>
        <authorList>
            <person name="Cormier A."/>
            <person name="Chebbi M.A."/>
            <person name="Giraud I."/>
            <person name="Wattier R."/>
            <person name="Teixeira M."/>
            <person name="Gilbert C."/>
            <person name="Rigaud T."/>
            <person name="Cordaux R."/>
        </authorList>
    </citation>
    <scope>NUCLEOTIDE SEQUENCE [LARGE SCALE GENOMIC DNA]</scope>
    <source>
        <strain evidence="1 2">Ou3-Ou53</strain>
    </source>
</reference>
<name>A0A9P6H0Y9_9MICR</name>
<evidence type="ECO:0000313" key="2">
    <source>
        <dbReference type="Proteomes" id="UP000740883"/>
    </source>
</evidence>
<gene>
    <name evidence="1" type="ORF">NGRA_0685</name>
</gene>
<proteinExistence type="predicted"/>
<sequence length="209" mass="24413">MKSITKISKPKYRYGKRIFTAIEEENMKRAEEVYHSSDPWIASMIILHPSITFIDYRPRRPSTKVLDLMEITHHKIESEEKVRPVDSIETACHKDMHSIDTLTDGIKPYVDLIKAPIKEVACCDNYIESPQDLLSKSIPAVDTFKETIPERISSYKSTANFFENLNNVSFQTKLYSLSPMKVEIHIIEERMFSFKKVKEFWMTQTNKSK</sequence>
<protein>
    <submittedName>
        <fullName evidence="1">Uncharacterized protein</fullName>
    </submittedName>
</protein>
<accession>A0A9P6H0Y9</accession>
<dbReference type="Proteomes" id="UP000740883">
    <property type="component" value="Unassembled WGS sequence"/>
</dbReference>
<organism evidence="1 2">
    <name type="scientific">Nosema granulosis</name>
    <dbReference type="NCBI Taxonomy" id="83296"/>
    <lineage>
        <taxon>Eukaryota</taxon>
        <taxon>Fungi</taxon>
        <taxon>Fungi incertae sedis</taxon>
        <taxon>Microsporidia</taxon>
        <taxon>Nosematidae</taxon>
        <taxon>Nosema</taxon>
    </lineage>
</organism>
<evidence type="ECO:0000313" key="1">
    <source>
        <dbReference type="EMBL" id="KAF9764289.1"/>
    </source>
</evidence>
<comment type="caution">
    <text evidence="1">The sequence shown here is derived from an EMBL/GenBank/DDBJ whole genome shotgun (WGS) entry which is preliminary data.</text>
</comment>
<dbReference type="AlphaFoldDB" id="A0A9P6H0Y9"/>
<dbReference type="EMBL" id="SBJO01000029">
    <property type="protein sequence ID" value="KAF9764289.1"/>
    <property type="molecule type" value="Genomic_DNA"/>
</dbReference>